<evidence type="ECO:0000256" key="1">
    <source>
        <dbReference type="ARBA" id="ARBA00022801"/>
    </source>
</evidence>
<dbReference type="PANTHER" id="PTHR10609">
    <property type="entry name" value="BIOTINIDASE-RELATED"/>
    <property type="match status" value="1"/>
</dbReference>
<protein>
    <submittedName>
        <fullName evidence="3">Biotinidase-like isoform X3</fullName>
    </submittedName>
</protein>
<dbReference type="Pfam" id="PF19018">
    <property type="entry name" value="Vanin_C"/>
    <property type="match status" value="1"/>
</dbReference>
<dbReference type="InterPro" id="IPR043957">
    <property type="entry name" value="Vanin_C"/>
</dbReference>
<evidence type="ECO:0000313" key="4">
    <source>
        <dbReference type="Proteomes" id="UP001178508"/>
    </source>
</evidence>
<dbReference type="EMBL" id="OY660875">
    <property type="protein sequence ID" value="CAJ1069421.1"/>
    <property type="molecule type" value="Genomic_DNA"/>
</dbReference>
<name>A0AAV1G982_XYRNO</name>
<dbReference type="PANTHER" id="PTHR10609:SF14">
    <property type="entry name" value="BIOTINIDASE"/>
    <property type="match status" value="1"/>
</dbReference>
<keyword evidence="1" id="KW-0378">Hydrolase</keyword>
<dbReference type="InterPro" id="IPR040154">
    <property type="entry name" value="Biotinidase/VNN"/>
</dbReference>
<organism evidence="3 4">
    <name type="scientific">Xyrichtys novacula</name>
    <name type="common">Pearly razorfish</name>
    <name type="synonym">Hemipteronotus novacula</name>
    <dbReference type="NCBI Taxonomy" id="13765"/>
    <lineage>
        <taxon>Eukaryota</taxon>
        <taxon>Metazoa</taxon>
        <taxon>Chordata</taxon>
        <taxon>Craniata</taxon>
        <taxon>Vertebrata</taxon>
        <taxon>Euteleostomi</taxon>
        <taxon>Actinopterygii</taxon>
        <taxon>Neopterygii</taxon>
        <taxon>Teleostei</taxon>
        <taxon>Neoteleostei</taxon>
        <taxon>Acanthomorphata</taxon>
        <taxon>Eupercaria</taxon>
        <taxon>Labriformes</taxon>
        <taxon>Labridae</taxon>
        <taxon>Xyrichtys</taxon>
    </lineage>
</organism>
<gene>
    <name evidence="3" type="ORF">XNOV1_A028355</name>
</gene>
<proteinExistence type="predicted"/>
<dbReference type="AlphaFoldDB" id="A0AAV1G982"/>
<evidence type="ECO:0000313" key="3">
    <source>
        <dbReference type="EMBL" id="CAJ1069421.1"/>
    </source>
</evidence>
<reference evidence="3" key="1">
    <citation type="submission" date="2023-08" db="EMBL/GenBank/DDBJ databases">
        <authorList>
            <person name="Alioto T."/>
            <person name="Alioto T."/>
            <person name="Gomez Garrido J."/>
        </authorList>
    </citation>
    <scope>NUCLEOTIDE SEQUENCE</scope>
</reference>
<dbReference type="GO" id="GO:0016787">
    <property type="term" value="F:hydrolase activity"/>
    <property type="evidence" value="ECO:0007669"/>
    <property type="project" value="UniProtKB-KW"/>
</dbReference>
<keyword evidence="4" id="KW-1185">Reference proteome</keyword>
<sequence length="154" mass="17067">MMYDTPTFVLLNDTRGKVHVYDGTFCCHLQYLKLPQSGSRELYALGAFAGTHLVNGRYALQVCALVCCAGSDQSSCGQIVEEAETKMDFILEGQFETKHVYPSVLASKMVLEDPKHFRKSADGRVTLKHSDMTAGLVTACLYGRMYHLGDSNMI</sequence>
<accession>A0AAV1G982</accession>
<feature type="domain" description="Vanin C-terminal" evidence="2">
    <location>
        <begin position="7"/>
        <end position="146"/>
    </location>
</feature>
<dbReference type="Proteomes" id="UP001178508">
    <property type="component" value="Chromosome 12"/>
</dbReference>
<evidence type="ECO:0000259" key="2">
    <source>
        <dbReference type="Pfam" id="PF19018"/>
    </source>
</evidence>